<sequence>MGSPDLSVWLISAYALIMLAAAWVVDVLGSRSARHSMSWRHSDFVYHDDVDGWRCHEDQWLWPTAFDPDKRVIRYEGAHAICGRCPSKDSCSPTPGPREITRPVDPWPYSDAGRFHRGVGLVIACVGVFIPLLLMMAFHAVGDLIVLGTTAVVVIVTGVLPLARHLWSTPDNAPAHLPHVGSQEYREAEESRRLAASAPAGPVPVTIGSRPSGYRSVREAAEAIAAAQARAAASGRSVHVSFVAEPDGVGKADGGTAASAEPELRRVTALRTRRRVPVAGAELGSDGVRDGARGGARRSWSSAWNEATDTTTR</sequence>
<feature type="transmembrane region" description="Helical" evidence="2">
    <location>
        <begin position="144"/>
        <end position="163"/>
    </location>
</feature>
<evidence type="ECO:0000313" key="3">
    <source>
        <dbReference type="EMBL" id="OMG32337.1"/>
    </source>
</evidence>
<name>A0A854ECT6_ACTNA</name>
<dbReference type="Proteomes" id="UP000187035">
    <property type="component" value="Unassembled WGS sequence"/>
</dbReference>
<keyword evidence="2" id="KW-0812">Transmembrane</keyword>
<feature type="region of interest" description="Disordered" evidence="1">
    <location>
        <begin position="188"/>
        <end position="209"/>
    </location>
</feature>
<evidence type="ECO:0000256" key="2">
    <source>
        <dbReference type="SAM" id="Phobius"/>
    </source>
</evidence>
<proteinExistence type="predicted"/>
<comment type="caution">
    <text evidence="3">The sequence shown here is derived from an EMBL/GenBank/DDBJ whole genome shotgun (WGS) entry which is preliminary data.</text>
</comment>
<gene>
    <name evidence="3" type="ORF">BKH33_12145</name>
</gene>
<evidence type="ECO:0000256" key="1">
    <source>
        <dbReference type="SAM" id="MobiDB-lite"/>
    </source>
</evidence>
<dbReference type="GeneID" id="64255186"/>
<reference evidence="3 4" key="1">
    <citation type="submission" date="2016-12" db="EMBL/GenBank/DDBJ databases">
        <title>Genomic comparison of strains in the 'Actinomyces naeslundii' group.</title>
        <authorList>
            <person name="Mughal S.R."/>
            <person name="Do T."/>
            <person name="Gilbert S.C."/>
            <person name="Witherden E.A."/>
            <person name="Didelot X."/>
            <person name="Beighton D."/>
        </authorList>
    </citation>
    <scope>NUCLEOTIDE SEQUENCE [LARGE SCALE GENOMIC DNA]</scope>
    <source>
        <strain evidence="3 4">NCTC 10301</strain>
    </source>
</reference>
<organism evidence="3 4">
    <name type="scientific">Actinomyces naeslundii</name>
    <dbReference type="NCBI Taxonomy" id="1655"/>
    <lineage>
        <taxon>Bacteria</taxon>
        <taxon>Bacillati</taxon>
        <taxon>Actinomycetota</taxon>
        <taxon>Actinomycetes</taxon>
        <taxon>Actinomycetales</taxon>
        <taxon>Actinomycetaceae</taxon>
        <taxon>Actinomyces</taxon>
    </lineage>
</organism>
<dbReference type="AlphaFoldDB" id="A0A854ECT6"/>
<keyword evidence="2" id="KW-1133">Transmembrane helix</keyword>
<dbReference type="EMBL" id="MSRR01000031">
    <property type="protein sequence ID" value="OMG32337.1"/>
    <property type="molecule type" value="Genomic_DNA"/>
</dbReference>
<feature type="transmembrane region" description="Helical" evidence="2">
    <location>
        <begin position="6"/>
        <end position="28"/>
    </location>
</feature>
<accession>A0A854ECT6</accession>
<dbReference type="RefSeq" id="WP_003782553.1">
    <property type="nucleotide sequence ID" value="NZ_CP066049.1"/>
</dbReference>
<evidence type="ECO:0000313" key="4">
    <source>
        <dbReference type="Proteomes" id="UP000187035"/>
    </source>
</evidence>
<feature type="transmembrane region" description="Helical" evidence="2">
    <location>
        <begin position="119"/>
        <end position="138"/>
    </location>
</feature>
<protein>
    <submittedName>
        <fullName evidence="3">Uncharacterized protein</fullName>
    </submittedName>
</protein>
<keyword evidence="2" id="KW-0472">Membrane</keyword>
<feature type="region of interest" description="Disordered" evidence="1">
    <location>
        <begin position="281"/>
        <end position="313"/>
    </location>
</feature>